<evidence type="ECO:0000259" key="2">
    <source>
        <dbReference type="Pfam" id="PF12697"/>
    </source>
</evidence>
<dbReference type="Proteomes" id="UP000232722">
    <property type="component" value="Unassembled WGS sequence"/>
</dbReference>
<dbReference type="PANTHER" id="PTHR43798:SF33">
    <property type="entry name" value="HYDROLASE, PUTATIVE (AFU_ORTHOLOGUE AFUA_2G14860)-RELATED"/>
    <property type="match status" value="1"/>
</dbReference>
<keyword evidence="1" id="KW-0732">Signal</keyword>
<evidence type="ECO:0000313" key="4">
    <source>
        <dbReference type="Proteomes" id="UP000232722"/>
    </source>
</evidence>
<evidence type="ECO:0000256" key="1">
    <source>
        <dbReference type="SAM" id="SignalP"/>
    </source>
</evidence>
<name>A0A2N0NNA3_9GLOM</name>
<dbReference type="PANTHER" id="PTHR43798">
    <property type="entry name" value="MONOACYLGLYCEROL LIPASE"/>
    <property type="match status" value="1"/>
</dbReference>
<accession>A0A2N0NNA3</accession>
<dbReference type="EMBL" id="LLXJ01004202">
    <property type="protein sequence ID" value="PKB96061.1"/>
    <property type="molecule type" value="Genomic_DNA"/>
</dbReference>
<dbReference type="SUPFAM" id="SSF53474">
    <property type="entry name" value="alpha/beta-Hydrolases"/>
    <property type="match status" value="1"/>
</dbReference>
<dbReference type="GO" id="GO:0016020">
    <property type="term" value="C:membrane"/>
    <property type="evidence" value="ECO:0007669"/>
    <property type="project" value="TreeGrafter"/>
</dbReference>
<reference evidence="3 4" key="2">
    <citation type="submission" date="2017-09" db="EMBL/GenBank/DDBJ databases">
        <title>Extensive intraspecific genome diversity in a model arbuscular mycorrhizal fungus.</title>
        <authorList>
            <person name="Chen E.C."/>
            <person name="Morin E."/>
            <person name="Beaudet D."/>
            <person name="Noel J."/>
            <person name="Ndikumana S."/>
            <person name="Charron P."/>
            <person name="St-Onge C."/>
            <person name="Giorgi J."/>
            <person name="Grigoriev I.V."/>
            <person name="Roux C."/>
            <person name="Martin F.M."/>
            <person name="Corradi N."/>
        </authorList>
    </citation>
    <scope>NUCLEOTIDE SEQUENCE [LARGE SCALE GENOMIC DNA]</scope>
    <source>
        <strain evidence="3 4">A5</strain>
    </source>
</reference>
<evidence type="ECO:0000313" key="3">
    <source>
        <dbReference type="EMBL" id="PKB96061.1"/>
    </source>
</evidence>
<protein>
    <submittedName>
        <fullName evidence="3">Alpha/beta-hydrolase</fullName>
    </submittedName>
</protein>
<dbReference type="Gene3D" id="3.40.50.1820">
    <property type="entry name" value="alpha/beta hydrolase"/>
    <property type="match status" value="1"/>
</dbReference>
<proteinExistence type="predicted"/>
<reference evidence="3 4" key="1">
    <citation type="submission" date="2016-04" db="EMBL/GenBank/DDBJ databases">
        <title>Genome analyses suggest a sexual origin of heterokaryosis in a supposedly ancient asexual fungus.</title>
        <authorList>
            <person name="Ropars J."/>
            <person name="Sedzielewska K."/>
            <person name="Noel J."/>
            <person name="Charron P."/>
            <person name="Farinelli L."/>
            <person name="Marton T."/>
            <person name="Kruger M."/>
            <person name="Pelin A."/>
            <person name="Brachmann A."/>
            <person name="Corradi N."/>
        </authorList>
    </citation>
    <scope>NUCLEOTIDE SEQUENCE [LARGE SCALE GENOMIC DNA]</scope>
    <source>
        <strain evidence="3 4">A5</strain>
    </source>
</reference>
<dbReference type="InterPro" id="IPR029058">
    <property type="entry name" value="AB_hydrolase_fold"/>
</dbReference>
<organism evidence="3 4">
    <name type="scientific">Rhizophagus irregularis</name>
    <dbReference type="NCBI Taxonomy" id="588596"/>
    <lineage>
        <taxon>Eukaryota</taxon>
        <taxon>Fungi</taxon>
        <taxon>Fungi incertae sedis</taxon>
        <taxon>Mucoromycota</taxon>
        <taxon>Glomeromycotina</taxon>
        <taxon>Glomeromycetes</taxon>
        <taxon>Glomerales</taxon>
        <taxon>Glomeraceae</taxon>
        <taxon>Rhizophagus</taxon>
    </lineage>
</organism>
<dbReference type="VEuPathDB" id="FungiDB:RhiirFUN_025421"/>
<dbReference type="GO" id="GO:0016787">
    <property type="term" value="F:hydrolase activity"/>
    <property type="evidence" value="ECO:0007669"/>
    <property type="project" value="UniProtKB-KW"/>
</dbReference>
<feature type="chain" id="PRO_5014728762" evidence="1">
    <location>
        <begin position="23"/>
        <end position="304"/>
    </location>
</feature>
<keyword evidence="3" id="KW-0378">Hydrolase</keyword>
<dbReference type="Pfam" id="PF12697">
    <property type="entry name" value="Abhydrolase_6"/>
    <property type="match status" value="1"/>
</dbReference>
<dbReference type="InterPro" id="IPR050266">
    <property type="entry name" value="AB_hydrolase_sf"/>
</dbReference>
<dbReference type="AlphaFoldDB" id="A0A2N0NNA3"/>
<gene>
    <name evidence="3" type="ORF">RhiirA5_367866</name>
</gene>
<comment type="caution">
    <text evidence="3">The sequence shown here is derived from an EMBL/GenBank/DDBJ whole genome shotgun (WGS) entry which is preliminary data.</text>
</comment>
<feature type="domain" description="AB hydrolase-1" evidence="2">
    <location>
        <begin position="67"/>
        <end position="294"/>
    </location>
</feature>
<feature type="signal peptide" evidence="1">
    <location>
        <begin position="1"/>
        <end position="22"/>
    </location>
</feature>
<dbReference type="VEuPathDB" id="FungiDB:RhiirA1_424425"/>
<dbReference type="InterPro" id="IPR000073">
    <property type="entry name" value="AB_hydrolase_1"/>
</dbReference>
<sequence>MNLIKSILIFILACLNVSAVIAVKVPFDVYPPNDGTKSYYVKGENGVKIFVDEKGDPTKTTILFSSAFLHSRTTWDPQWFDPELNKKFHLVRYDYRGLGRSDKPDNENSYSYDINGEDLSAVIRKISSKMKKKIVLVGWSLGIPITLTFMKNHPDMKIDGFIAVCGPVNDTIINLVDPPLSNIIKKSYDKVFLGIDEFMKLFPFKPFSDELHAYLLGNAFTSTSGYRKTVTKPFNLDEFYSSLTIPTLHIIGEKDALLIMEHSLYFASLKKNSKTIIYKNIGHSPSWENTKEFNKDMMKYVSNI</sequence>
<dbReference type="VEuPathDB" id="FungiDB:FUN_022634"/>